<dbReference type="GeneID" id="85360817"/>
<gene>
    <name evidence="8" type="ORF">EV420DRAFT_1641684</name>
</gene>
<dbReference type="InterPro" id="IPR036028">
    <property type="entry name" value="SH3-like_dom_sf"/>
</dbReference>
<dbReference type="SUPFAM" id="SSF103657">
    <property type="entry name" value="BAR/IMD domain-like"/>
    <property type="match status" value="1"/>
</dbReference>
<feature type="compositionally biased region" description="Polar residues" evidence="4">
    <location>
        <begin position="771"/>
        <end position="784"/>
    </location>
</feature>
<dbReference type="SMART" id="SM00721">
    <property type="entry name" value="BAR"/>
    <property type="match status" value="1"/>
</dbReference>
<dbReference type="Gene3D" id="1.20.1270.60">
    <property type="entry name" value="Arfaptin homology (AH) domain/BAR domain"/>
    <property type="match status" value="1"/>
</dbReference>
<evidence type="ECO:0000259" key="7">
    <source>
        <dbReference type="PROSITE" id="PS51925"/>
    </source>
</evidence>
<dbReference type="RefSeq" id="XP_060331672.1">
    <property type="nucleotide sequence ID" value="XM_060477269.1"/>
</dbReference>
<feature type="compositionally biased region" description="Polar residues" evidence="4">
    <location>
        <begin position="725"/>
        <end position="734"/>
    </location>
</feature>
<dbReference type="Pfam" id="PF02201">
    <property type="entry name" value="SWIB"/>
    <property type="match status" value="1"/>
</dbReference>
<feature type="coiled-coil region" evidence="3">
    <location>
        <begin position="520"/>
        <end position="597"/>
    </location>
</feature>
<dbReference type="Pfam" id="PF03114">
    <property type="entry name" value="BAR"/>
    <property type="match status" value="1"/>
</dbReference>
<feature type="compositionally biased region" description="Low complexity" evidence="4">
    <location>
        <begin position="704"/>
        <end position="717"/>
    </location>
</feature>
<dbReference type="PROSITE" id="PS51021">
    <property type="entry name" value="BAR"/>
    <property type="match status" value="1"/>
</dbReference>
<feature type="domain" description="SH3" evidence="5">
    <location>
        <begin position="810"/>
        <end position="868"/>
    </location>
</feature>
<dbReference type="Proteomes" id="UP001175211">
    <property type="component" value="Unassembled WGS sequence"/>
</dbReference>
<evidence type="ECO:0000259" key="5">
    <source>
        <dbReference type="PROSITE" id="PS50002"/>
    </source>
</evidence>
<comment type="caution">
    <text evidence="8">The sequence shown here is derived from an EMBL/GenBank/DDBJ whole genome shotgun (WGS) entry which is preliminary data.</text>
</comment>
<feature type="domain" description="DM2" evidence="7">
    <location>
        <begin position="186"/>
        <end position="263"/>
    </location>
</feature>
<evidence type="ECO:0000313" key="9">
    <source>
        <dbReference type="Proteomes" id="UP001175211"/>
    </source>
</evidence>
<feature type="compositionally biased region" description="Polar residues" evidence="4">
    <location>
        <begin position="661"/>
        <end position="674"/>
    </location>
</feature>
<reference evidence="8" key="1">
    <citation type="submission" date="2023-06" db="EMBL/GenBank/DDBJ databases">
        <authorList>
            <consortium name="Lawrence Berkeley National Laboratory"/>
            <person name="Ahrendt S."/>
            <person name="Sahu N."/>
            <person name="Indic B."/>
            <person name="Wong-Bajracharya J."/>
            <person name="Merenyi Z."/>
            <person name="Ke H.-M."/>
            <person name="Monk M."/>
            <person name="Kocsube S."/>
            <person name="Drula E."/>
            <person name="Lipzen A."/>
            <person name="Balint B."/>
            <person name="Henrissat B."/>
            <person name="Andreopoulos B."/>
            <person name="Martin F.M."/>
            <person name="Harder C.B."/>
            <person name="Rigling D."/>
            <person name="Ford K.L."/>
            <person name="Foster G.D."/>
            <person name="Pangilinan J."/>
            <person name="Papanicolaou A."/>
            <person name="Barry K."/>
            <person name="LaButti K."/>
            <person name="Viragh M."/>
            <person name="Koriabine M."/>
            <person name="Yan M."/>
            <person name="Riley R."/>
            <person name="Champramary S."/>
            <person name="Plett K.L."/>
            <person name="Tsai I.J."/>
            <person name="Slot J."/>
            <person name="Sipos G."/>
            <person name="Plett J."/>
            <person name="Nagy L.G."/>
            <person name="Grigoriev I.V."/>
        </authorList>
    </citation>
    <scope>NUCLEOTIDE SEQUENCE</scope>
    <source>
        <strain evidence="8">CCBAS 213</strain>
    </source>
</reference>
<dbReference type="CDD" id="cd00174">
    <property type="entry name" value="SH3"/>
    <property type="match status" value="1"/>
</dbReference>
<feature type="domain" description="BAR" evidence="6">
    <location>
        <begin position="406"/>
        <end position="636"/>
    </location>
</feature>
<evidence type="ECO:0000256" key="1">
    <source>
        <dbReference type="ARBA" id="ARBA00022443"/>
    </source>
</evidence>
<dbReference type="InterPro" id="IPR036885">
    <property type="entry name" value="SWIB_MDM2_dom_sf"/>
</dbReference>
<dbReference type="AlphaFoldDB" id="A0AA39KE84"/>
<feature type="region of interest" description="Disordered" evidence="4">
    <location>
        <begin position="884"/>
        <end position="1058"/>
    </location>
</feature>
<feature type="compositionally biased region" description="Low complexity" evidence="4">
    <location>
        <begin position="1017"/>
        <end position="1030"/>
    </location>
</feature>
<dbReference type="InterPro" id="IPR004148">
    <property type="entry name" value="BAR_dom"/>
</dbReference>
<dbReference type="PROSITE" id="PS51925">
    <property type="entry name" value="SWIB_MDM2"/>
    <property type="match status" value="1"/>
</dbReference>
<evidence type="ECO:0000256" key="2">
    <source>
        <dbReference type="PROSITE-ProRule" id="PRU00192"/>
    </source>
</evidence>
<dbReference type="InterPro" id="IPR019835">
    <property type="entry name" value="SWIB_domain"/>
</dbReference>
<dbReference type="CDD" id="cd10568">
    <property type="entry name" value="SWIB_like"/>
    <property type="match status" value="1"/>
</dbReference>
<dbReference type="FunFam" id="2.30.30.40:FF:000072">
    <property type="entry name" value="Unconventional Myosin IB"/>
    <property type="match status" value="1"/>
</dbReference>
<feature type="compositionally biased region" description="Basic and acidic residues" evidence="4">
    <location>
        <begin position="791"/>
        <end position="802"/>
    </location>
</feature>
<dbReference type="InterPro" id="IPR003121">
    <property type="entry name" value="SWIB_MDM2_domain"/>
</dbReference>
<evidence type="ECO:0000256" key="3">
    <source>
        <dbReference type="SAM" id="Coils"/>
    </source>
</evidence>
<dbReference type="GO" id="GO:0005737">
    <property type="term" value="C:cytoplasm"/>
    <property type="evidence" value="ECO:0007669"/>
    <property type="project" value="InterPro"/>
</dbReference>
<feature type="compositionally biased region" description="Polar residues" evidence="4">
    <location>
        <begin position="1031"/>
        <end position="1041"/>
    </location>
</feature>
<dbReference type="Gene3D" id="2.30.30.40">
    <property type="entry name" value="SH3 Domains"/>
    <property type="match status" value="1"/>
</dbReference>
<evidence type="ECO:0000259" key="6">
    <source>
        <dbReference type="PROSITE" id="PS51021"/>
    </source>
</evidence>
<dbReference type="PANTHER" id="PTHR13844">
    <property type="entry name" value="SWI/SNF-RELATED MATRIX-ASSOCIATED ACTIN-DEPENDENT REGULATOR OF CHROMATIN SUBFAMILY D"/>
    <property type="match status" value="1"/>
</dbReference>
<organism evidence="8 9">
    <name type="scientific">Armillaria tabescens</name>
    <name type="common">Ringless honey mushroom</name>
    <name type="synonym">Agaricus tabescens</name>
    <dbReference type="NCBI Taxonomy" id="1929756"/>
    <lineage>
        <taxon>Eukaryota</taxon>
        <taxon>Fungi</taxon>
        <taxon>Dikarya</taxon>
        <taxon>Basidiomycota</taxon>
        <taxon>Agaricomycotina</taxon>
        <taxon>Agaricomycetes</taxon>
        <taxon>Agaricomycetidae</taxon>
        <taxon>Agaricales</taxon>
        <taxon>Marasmiineae</taxon>
        <taxon>Physalacriaceae</taxon>
        <taxon>Desarmillaria</taxon>
    </lineage>
</organism>
<dbReference type="SUPFAM" id="SSF50044">
    <property type="entry name" value="SH3-domain"/>
    <property type="match status" value="1"/>
</dbReference>
<dbReference type="InterPro" id="IPR001452">
    <property type="entry name" value="SH3_domain"/>
</dbReference>
<accession>A0AA39KE84</accession>
<dbReference type="SMART" id="SM00151">
    <property type="entry name" value="SWIB"/>
    <property type="match status" value="1"/>
</dbReference>
<sequence length="1086" mass="122320">MDGTKSAKRRKITDKTLPNVVLQNPEFAQDSQMYQDLLEMEHKLDWTMTRKKVEIQDSLARNPTTTRTLRLFLSHTVSSQIWQTGGEQMANFETGEGIPAWSFKIEGRLLEVGNQRSKDKAPTRKFSTFIKKMIVELDRDASLFPEGNIVEWPRATGLQNPVLDGFTIRRTGDAAVKLRIILYPDHFPEQYKVSPELGEILGIKEESRVGVIQTLWNYIKLHGLQDKVDRRLVRADEKLAPIFRSENIPFQKLPDLVNQYLSTPDPVVLFYTIDPSVPPPDRPTAWDIEVKAEDVFLKNRMSVMLQTNRESAQNLAKLDEEIALHAQSLHNSHLKRTFLESFAKKPAEFIQTWLESQSRDLETILGSGPTEGLTVRQEELRRSEFFKLPWVEEFKKDYGKLRQWAGEVISSREKTTVTEEFHELELDIEKRKLAAQKLHLASEDYHHALTKKKESESLDNPEKLLPIDTLGVVMIVHGEEYGDDSALGASLIKLGRAHCKIATLQEAYALTLRDTYLASLENFGNEVKEYEHQRKKLESRRLSLDAALTKQEKLKNSKKEKDKVEADEEVERAQARYEEAAEDVRAYMQAIQESEIDQLRELTGFLESEVNFVKQYLEVLHETQAEWSSTSDVIPRRAEGPMHTFSRSNSTKTPKRPVQKRSWSSRSNPQSTSADSSDDERTNTSSSSRRPSTTHRRTDSAGTAKASSRPPSRPSSRASRKRSDSLVNPDSSMRMSVAGWANSAMGSVRGKKKEKFASLQDDDDDHPPGSEENSPVSKSPSFTKTLRRKSQSKEAAPKEPSRILKPPSLQEKKVVRALYDFNGSSDELSFKAGDEIVVINEVLDEWWMGQLDGKQGLFPTPYTEAISKKPVLLKRSRSGKAYEEDTAYIAPSFQSDDDSPDEGYRTSDLEEEDAYKSKPLNPSHSPFFGGPPDHGLASTVVDDDEDHLMPSISRHGLSDIGPNRTAEPTPPALPMRRSFTTDVLATLTPGKKAPPPPPPRRSATPSTTPKIPPRRPSVPASSSSPSLLSPQNRTETPSPKSSLGYDASPFDSVSDLSLPSSTACKEFRQNPFKPKGMCSNCFEYHA</sequence>
<dbReference type="InterPro" id="IPR027267">
    <property type="entry name" value="AH/BAR_dom_sf"/>
</dbReference>
<dbReference type="PRINTS" id="PR00452">
    <property type="entry name" value="SH3DOMAIN"/>
</dbReference>
<name>A0AA39KE84_ARMTA</name>
<dbReference type="PROSITE" id="PS50002">
    <property type="entry name" value="SH3"/>
    <property type="match status" value="1"/>
</dbReference>
<keyword evidence="3" id="KW-0175">Coiled coil</keyword>
<keyword evidence="9" id="KW-1185">Reference proteome</keyword>
<proteinExistence type="predicted"/>
<protein>
    <submittedName>
        <fullName evidence="8">BAR-domain-containing protein</fullName>
    </submittedName>
</protein>
<feature type="region of interest" description="Disordered" evidence="4">
    <location>
        <begin position="625"/>
        <end position="809"/>
    </location>
</feature>
<evidence type="ECO:0000313" key="8">
    <source>
        <dbReference type="EMBL" id="KAK0459475.1"/>
    </source>
</evidence>
<dbReference type="SUPFAM" id="SSF47592">
    <property type="entry name" value="SWIB/MDM2 domain"/>
    <property type="match status" value="1"/>
</dbReference>
<dbReference type="Gene3D" id="1.10.245.10">
    <property type="entry name" value="SWIB/MDM2 domain"/>
    <property type="match status" value="1"/>
</dbReference>
<dbReference type="SMART" id="SM00326">
    <property type="entry name" value="SH3"/>
    <property type="match status" value="1"/>
</dbReference>
<dbReference type="EMBL" id="JAUEPS010000014">
    <property type="protein sequence ID" value="KAK0459475.1"/>
    <property type="molecule type" value="Genomic_DNA"/>
</dbReference>
<keyword evidence="1 2" id="KW-0728">SH3 domain</keyword>
<dbReference type="Pfam" id="PF00018">
    <property type="entry name" value="SH3_1"/>
    <property type="match status" value="1"/>
</dbReference>
<evidence type="ECO:0000256" key="4">
    <source>
        <dbReference type="SAM" id="MobiDB-lite"/>
    </source>
</evidence>